<accession>A0AB34GV81</accession>
<proteinExistence type="predicted"/>
<organism evidence="2 3">
    <name type="scientific">Eschrichtius robustus</name>
    <name type="common">California gray whale</name>
    <name type="synonym">Eschrichtius gibbosus</name>
    <dbReference type="NCBI Taxonomy" id="9764"/>
    <lineage>
        <taxon>Eukaryota</taxon>
        <taxon>Metazoa</taxon>
        <taxon>Chordata</taxon>
        <taxon>Craniata</taxon>
        <taxon>Vertebrata</taxon>
        <taxon>Euteleostomi</taxon>
        <taxon>Mammalia</taxon>
        <taxon>Eutheria</taxon>
        <taxon>Laurasiatheria</taxon>
        <taxon>Artiodactyla</taxon>
        <taxon>Whippomorpha</taxon>
        <taxon>Cetacea</taxon>
        <taxon>Mysticeti</taxon>
        <taxon>Eschrichtiidae</taxon>
        <taxon>Eschrichtius</taxon>
    </lineage>
</organism>
<gene>
    <name evidence="2" type="ORF">J1605_008315</name>
</gene>
<feature type="region of interest" description="Disordered" evidence="1">
    <location>
        <begin position="62"/>
        <end position="132"/>
    </location>
</feature>
<protein>
    <submittedName>
        <fullName evidence="2">Uncharacterized protein</fullName>
    </submittedName>
</protein>
<feature type="compositionally biased region" description="Pro residues" evidence="1">
    <location>
        <begin position="94"/>
        <end position="120"/>
    </location>
</feature>
<dbReference type="AlphaFoldDB" id="A0AB34GV81"/>
<dbReference type="Proteomes" id="UP001159641">
    <property type="component" value="Unassembled WGS sequence"/>
</dbReference>
<evidence type="ECO:0000256" key="1">
    <source>
        <dbReference type="SAM" id="MobiDB-lite"/>
    </source>
</evidence>
<sequence length="132" mass="14465">MPSWEGALKRERAAQVSPAVRGVSGAGGGPADRGNSGRRTLRGRSRLSGLLFSRRGNLVPAAFHGNRAQLGTSREDRASRRTPLQQARRLRLPPAEPRPPQAAPARPALPRPAPRRSSPPRPRRLQQLQRQQ</sequence>
<keyword evidence="3" id="KW-1185">Reference proteome</keyword>
<feature type="region of interest" description="Disordered" evidence="1">
    <location>
        <begin position="1"/>
        <end position="47"/>
    </location>
</feature>
<name>A0AB34GV81_ESCRO</name>
<reference evidence="2 3" key="1">
    <citation type="submission" date="2022-11" db="EMBL/GenBank/DDBJ databases">
        <title>Whole genome sequence of Eschrichtius robustus ER-17-0199.</title>
        <authorList>
            <person name="Bruniche-Olsen A."/>
            <person name="Black A.N."/>
            <person name="Fields C.J."/>
            <person name="Walden K."/>
            <person name="Dewoody J.A."/>
        </authorList>
    </citation>
    <scope>NUCLEOTIDE SEQUENCE [LARGE SCALE GENOMIC DNA]</scope>
    <source>
        <strain evidence="2">ER-17-0199</strain>
        <tissue evidence="2">Blubber</tissue>
    </source>
</reference>
<evidence type="ECO:0000313" key="3">
    <source>
        <dbReference type="Proteomes" id="UP001159641"/>
    </source>
</evidence>
<evidence type="ECO:0000313" key="2">
    <source>
        <dbReference type="EMBL" id="KAJ8784382.1"/>
    </source>
</evidence>
<dbReference type="EMBL" id="JAIQCJ010002053">
    <property type="protein sequence ID" value="KAJ8784382.1"/>
    <property type="molecule type" value="Genomic_DNA"/>
</dbReference>
<comment type="caution">
    <text evidence="2">The sequence shown here is derived from an EMBL/GenBank/DDBJ whole genome shotgun (WGS) entry which is preliminary data.</text>
</comment>